<dbReference type="Gene3D" id="3.30.160.60">
    <property type="entry name" value="Classic Zinc Finger"/>
    <property type="match status" value="13"/>
</dbReference>
<accession>A0A6P3RB09</accession>
<dbReference type="InterPro" id="IPR013087">
    <property type="entry name" value="Znf_C2H2_type"/>
</dbReference>
<evidence type="ECO:0000259" key="14">
    <source>
        <dbReference type="PROSITE" id="PS50157"/>
    </source>
</evidence>
<keyword evidence="5" id="KW-0677">Repeat</keyword>
<evidence type="ECO:0000259" key="15">
    <source>
        <dbReference type="PROSITE" id="PS50805"/>
    </source>
</evidence>
<feature type="domain" description="C2H2-type" evidence="14">
    <location>
        <begin position="546"/>
        <end position="573"/>
    </location>
</feature>
<feature type="compositionally biased region" description="Acidic residues" evidence="13">
    <location>
        <begin position="125"/>
        <end position="136"/>
    </location>
</feature>
<protein>
    <submittedName>
        <fullName evidence="17">Zinc finger protein 548-like isoform X1</fullName>
    </submittedName>
</protein>
<keyword evidence="7" id="KW-0862">Zinc</keyword>
<dbReference type="GeneID" id="105304864"/>
<evidence type="ECO:0000256" key="13">
    <source>
        <dbReference type="SAM" id="MobiDB-lite"/>
    </source>
</evidence>
<keyword evidence="11" id="KW-0539">Nucleus</keyword>
<evidence type="ECO:0000256" key="11">
    <source>
        <dbReference type="ARBA" id="ARBA00023242"/>
    </source>
</evidence>
<evidence type="ECO:0000256" key="8">
    <source>
        <dbReference type="ARBA" id="ARBA00023015"/>
    </source>
</evidence>
<dbReference type="FunFam" id="3.30.160.60:FF:000127">
    <property type="entry name" value="Zinc finger protein 354C"/>
    <property type="match status" value="1"/>
</dbReference>
<dbReference type="OrthoDB" id="427030at2759"/>
<dbReference type="Gene3D" id="6.10.140.140">
    <property type="match status" value="1"/>
</dbReference>
<feature type="domain" description="C2H2-type" evidence="14">
    <location>
        <begin position="518"/>
        <end position="545"/>
    </location>
</feature>
<feature type="compositionally biased region" description="Polar residues" evidence="13">
    <location>
        <begin position="628"/>
        <end position="646"/>
    </location>
</feature>
<dbReference type="InterPro" id="IPR036236">
    <property type="entry name" value="Znf_C2H2_sf"/>
</dbReference>
<evidence type="ECO:0000256" key="10">
    <source>
        <dbReference type="ARBA" id="ARBA00023163"/>
    </source>
</evidence>
<feature type="domain" description="C2H2-type" evidence="14">
    <location>
        <begin position="350"/>
        <end position="377"/>
    </location>
</feature>
<dbReference type="SUPFAM" id="SSF109640">
    <property type="entry name" value="KRAB domain (Kruppel-associated box)"/>
    <property type="match status" value="1"/>
</dbReference>
<dbReference type="SMART" id="SM00349">
    <property type="entry name" value="KRAB"/>
    <property type="match status" value="1"/>
</dbReference>
<dbReference type="PANTHER" id="PTHR24384">
    <property type="entry name" value="FINGER PUTATIVE TRANSCRIPTION FACTOR FAMILY-RELATED"/>
    <property type="match status" value="1"/>
</dbReference>
<gene>
    <name evidence="17" type="primary">LOC105304864</name>
</gene>
<dbReference type="PANTHER" id="PTHR24384:SF242">
    <property type="entry name" value="ZINC FINGER PROTEIN 628"/>
    <property type="match status" value="1"/>
</dbReference>
<keyword evidence="10" id="KW-0804">Transcription</keyword>
<dbReference type="FunFam" id="3.30.160.60:FF:002090">
    <property type="entry name" value="Zinc finger protein 473"/>
    <property type="match status" value="1"/>
</dbReference>
<dbReference type="FunFam" id="3.30.160.60:FF:000135">
    <property type="entry name" value="Zinc finger protein 358"/>
    <property type="match status" value="1"/>
</dbReference>
<keyword evidence="8" id="KW-0805">Transcription regulation</keyword>
<feature type="region of interest" description="Disordered" evidence="13">
    <location>
        <begin position="623"/>
        <end position="646"/>
    </location>
</feature>
<dbReference type="KEGG" id="pvp:105304864"/>
<feature type="domain" description="C2H2-type" evidence="14">
    <location>
        <begin position="222"/>
        <end position="249"/>
    </location>
</feature>
<evidence type="ECO:0000313" key="17">
    <source>
        <dbReference type="RefSeq" id="XP_011377471.1"/>
    </source>
</evidence>
<dbReference type="SUPFAM" id="SSF57667">
    <property type="entry name" value="beta-beta-alpha zinc fingers"/>
    <property type="match status" value="7"/>
</dbReference>
<feature type="domain" description="C2H2-type" evidence="14">
    <location>
        <begin position="378"/>
        <end position="405"/>
    </location>
</feature>
<dbReference type="FunFam" id="3.30.160.60:FF:000144">
    <property type="entry name" value="zinc finger protein 181 isoform X1"/>
    <property type="match status" value="1"/>
</dbReference>
<feature type="domain" description="C2H2-type" evidence="14">
    <location>
        <begin position="490"/>
        <end position="517"/>
    </location>
</feature>
<feature type="domain" description="C2H2-type" evidence="14">
    <location>
        <begin position="462"/>
        <end position="489"/>
    </location>
</feature>
<evidence type="ECO:0000313" key="16">
    <source>
        <dbReference type="Proteomes" id="UP000515202"/>
    </source>
</evidence>
<proteinExistence type="inferred from homology"/>
<dbReference type="FunFam" id="3.30.160.60:FF:000443">
    <property type="entry name" value="Zinc finger protein 41"/>
    <property type="match status" value="1"/>
</dbReference>
<sequence>MSPTEVKVRSEPPSQVFLPEFLKVWRWRCQRKEQVSDHKLDFGHVDPEIIKIEMSRHGDTGPMAVAEVLMDSVQGHVAFEDVAIHFSQEEWGLLDEAQRLLYHDVMMENVALLSSVGCWHRAQDEEVPSDQGDSVEESQVRTPKPDPSTQKAEPHETCDPLLKDILHLVKCDEMYPDQRLYICGKNLYQCQMDQVGNKLSSRDEGGPLFVMNGSIHRAEGTFTCSEGGKDFSASTGLRQHPVADSSWKPHGDSKCREAFETVQKDYKCTQCGKGFNRKQILVQHQKIHSGIRPYECNKCGMAFIRKFHLVQHQKIHTGEKPFKCSECGKAFRYKSTFISHQRVHTGLSSYECSKCGEFFKYKANFMKHQRIHNGEWPYECRECGKFFRYNYRLVRHERVHTGERPYECSECGKFFRYSSTFMRHQRVHTAERPYGCSECGKFFRYNSTLIKHRRVHTGERPYECSDCGKFFRYTSTLLRHQRVHTLEGPYECSLCGEFFRYKSKLIKHWQNHTGERPYECSECGKGFRYHCRLIRHKRVHTGERPYECSECGKFFRYNSNLIKHWRNHTGERPYECHECGKAFSHKHILVEHQKIHTGERPYECSKCQKAFIRKSHLAHHQKIHNQDRSMNTTNEGSSLDTTPTSLNRIHTGKDLMSTENMVNPLGNTLNSLHWRIAF</sequence>
<dbReference type="RefSeq" id="XP_011377471.1">
    <property type="nucleotide sequence ID" value="XM_011379169.2"/>
</dbReference>
<feature type="domain" description="C2H2-type" evidence="14">
    <location>
        <begin position="434"/>
        <end position="461"/>
    </location>
</feature>
<feature type="domain" description="C2H2-type" evidence="14">
    <location>
        <begin position="266"/>
        <end position="293"/>
    </location>
</feature>
<evidence type="ECO:0000256" key="7">
    <source>
        <dbReference type="ARBA" id="ARBA00022833"/>
    </source>
</evidence>
<evidence type="ECO:0000256" key="12">
    <source>
        <dbReference type="PROSITE-ProRule" id="PRU00042"/>
    </source>
</evidence>
<feature type="domain" description="C2H2-type" evidence="14">
    <location>
        <begin position="574"/>
        <end position="601"/>
    </location>
</feature>
<dbReference type="PROSITE" id="PS50157">
    <property type="entry name" value="ZINC_FINGER_C2H2_2"/>
    <property type="match status" value="14"/>
</dbReference>
<feature type="domain" description="C2H2-type" evidence="14">
    <location>
        <begin position="322"/>
        <end position="349"/>
    </location>
</feature>
<dbReference type="InterPro" id="IPR001909">
    <property type="entry name" value="KRAB"/>
</dbReference>
<dbReference type="GO" id="GO:0000981">
    <property type="term" value="F:DNA-binding transcription factor activity, RNA polymerase II-specific"/>
    <property type="evidence" value="ECO:0007669"/>
    <property type="project" value="TreeGrafter"/>
</dbReference>
<feature type="domain" description="C2H2-type" evidence="14">
    <location>
        <begin position="602"/>
        <end position="629"/>
    </location>
</feature>
<comment type="subcellular location">
    <subcellularLocation>
        <location evidence="2">Nucleus</location>
    </subcellularLocation>
</comment>
<evidence type="ECO:0000256" key="1">
    <source>
        <dbReference type="ARBA" id="ARBA00003767"/>
    </source>
</evidence>
<dbReference type="GO" id="GO:0000978">
    <property type="term" value="F:RNA polymerase II cis-regulatory region sequence-specific DNA binding"/>
    <property type="evidence" value="ECO:0007669"/>
    <property type="project" value="TreeGrafter"/>
</dbReference>
<dbReference type="Pfam" id="PF00096">
    <property type="entry name" value="zf-C2H2"/>
    <property type="match status" value="13"/>
</dbReference>
<comment type="function">
    <text evidence="1">May be involved in transcriptional regulation.</text>
</comment>
<evidence type="ECO:0000256" key="4">
    <source>
        <dbReference type="ARBA" id="ARBA00022723"/>
    </source>
</evidence>
<dbReference type="PROSITE" id="PS50805">
    <property type="entry name" value="KRAB"/>
    <property type="match status" value="1"/>
</dbReference>
<dbReference type="AlphaFoldDB" id="A0A6P3RB09"/>
<dbReference type="InterPro" id="IPR050752">
    <property type="entry name" value="C2H2-ZF_domain"/>
</dbReference>
<evidence type="ECO:0000256" key="2">
    <source>
        <dbReference type="ARBA" id="ARBA00004123"/>
    </source>
</evidence>
<dbReference type="FunFam" id="3.30.160.60:FF:002343">
    <property type="entry name" value="Zinc finger protein 33A"/>
    <property type="match status" value="1"/>
</dbReference>
<keyword evidence="16" id="KW-1185">Reference proteome</keyword>
<dbReference type="FunFam" id="3.30.160.60:FF:000098">
    <property type="entry name" value="Zinc finger protein 614"/>
    <property type="match status" value="3"/>
</dbReference>
<evidence type="ECO:0000256" key="5">
    <source>
        <dbReference type="ARBA" id="ARBA00022737"/>
    </source>
</evidence>
<keyword evidence="6 12" id="KW-0863">Zinc-finger</keyword>
<dbReference type="InterPro" id="IPR036051">
    <property type="entry name" value="KRAB_dom_sf"/>
</dbReference>
<keyword evidence="4" id="KW-0479">Metal-binding</keyword>
<evidence type="ECO:0000256" key="3">
    <source>
        <dbReference type="ARBA" id="ARBA00006991"/>
    </source>
</evidence>
<dbReference type="GO" id="GO:0005634">
    <property type="term" value="C:nucleus"/>
    <property type="evidence" value="ECO:0007669"/>
    <property type="project" value="UniProtKB-SubCell"/>
</dbReference>
<dbReference type="GO" id="GO:0008270">
    <property type="term" value="F:zinc ion binding"/>
    <property type="evidence" value="ECO:0007669"/>
    <property type="project" value="UniProtKB-KW"/>
</dbReference>
<comment type="similarity">
    <text evidence="3">Belongs to the krueppel C2H2-type zinc-finger protein family.</text>
</comment>
<evidence type="ECO:0000256" key="9">
    <source>
        <dbReference type="ARBA" id="ARBA00023125"/>
    </source>
</evidence>
<dbReference type="FunFam" id="3.30.160.60:FF:000295">
    <property type="entry name" value="zinc finger protein 19"/>
    <property type="match status" value="2"/>
</dbReference>
<dbReference type="CDD" id="cd07765">
    <property type="entry name" value="KRAB_A-box"/>
    <property type="match status" value="1"/>
</dbReference>
<feature type="domain" description="C2H2-type" evidence="14">
    <location>
        <begin position="406"/>
        <end position="433"/>
    </location>
</feature>
<dbReference type="SMART" id="SM00355">
    <property type="entry name" value="ZnF_C2H2"/>
    <property type="match status" value="13"/>
</dbReference>
<feature type="region of interest" description="Disordered" evidence="13">
    <location>
        <begin position="124"/>
        <end position="157"/>
    </location>
</feature>
<reference evidence="17" key="1">
    <citation type="submission" date="2025-08" db="UniProtKB">
        <authorList>
            <consortium name="RefSeq"/>
        </authorList>
    </citation>
    <scope>IDENTIFICATION</scope>
    <source>
        <tissue evidence="17">Kidney</tissue>
    </source>
</reference>
<dbReference type="Proteomes" id="UP000515202">
    <property type="component" value="Unplaced"/>
</dbReference>
<feature type="domain" description="KRAB" evidence="15">
    <location>
        <begin position="77"/>
        <end position="154"/>
    </location>
</feature>
<evidence type="ECO:0000256" key="6">
    <source>
        <dbReference type="ARBA" id="ARBA00022771"/>
    </source>
</evidence>
<name>A0A6P3RB09_PTEVA</name>
<feature type="domain" description="C2H2-type" evidence="14">
    <location>
        <begin position="294"/>
        <end position="321"/>
    </location>
</feature>
<dbReference type="PROSITE" id="PS00028">
    <property type="entry name" value="ZINC_FINGER_C2H2_1"/>
    <property type="match status" value="13"/>
</dbReference>
<dbReference type="Pfam" id="PF01352">
    <property type="entry name" value="KRAB"/>
    <property type="match status" value="1"/>
</dbReference>
<organism evidence="16 17">
    <name type="scientific">Pteropus vampyrus</name>
    <name type="common">Large flying fox</name>
    <dbReference type="NCBI Taxonomy" id="132908"/>
    <lineage>
        <taxon>Eukaryota</taxon>
        <taxon>Metazoa</taxon>
        <taxon>Chordata</taxon>
        <taxon>Craniata</taxon>
        <taxon>Vertebrata</taxon>
        <taxon>Euteleostomi</taxon>
        <taxon>Mammalia</taxon>
        <taxon>Eutheria</taxon>
        <taxon>Laurasiatheria</taxon>
        <taxon>Chiroptera</taxon>
        <taxon>Yinpterochiroptera</taxon>
        <taxon>Pteropodoidea</taxon>
        <taxon>Pteropodidae</taxon>
        <taxon>Pteropodinae</taxon>
        <taxon>Pteropus</taxon>
    </lineage>
</organism>
<keyword evidence="9" id="KW-0238">DNA-binding</keyword>
<dbReference type="FunFam" id="3.30.160.60:FF:000040">
    <property type="entry name" value="RB associated KRAB zinc finger"/>
    <property type="match status" value="1"/>
</dbReference>